<organism evidence="1 2">
    <name type="scientific">Lepraria neglecta</name>
    <dbReference type="NCBI Taxonomy" id="209136"/>
    <lineage>
        <taxon>Eukaryota</taxon>
        <taxon>Fungi</taxon>
        <taxon>Dikarya</taxon>
        <taxon>Ascomycota</taxon>
        <taxon>Pezizomycotina</taxon>
        <taxon>Lecanoromycetes</taxon>
        <taxon>OSLEUM clade</taxon>
        <taxon>Lecanoromycetidae</taxon>
        <taxon>Lecanorales</taxon>
        <taxon>Lecanorineae</taxon>
        <taxon>Stereocaulaceae</taxon>
        <taxon>Lepraria</taxon>
    </lineage>
</organism>
<accession>A0AAD9ZFP3</accession>
<proteinExistence type="predicted"/>
<name>A0AAD9ZFP3_9LECA</name>
<comment type="caution">
    <text evidence="1">The sequence shown here is derived from an EMBL/GenBank/DDBJ whole genome shotgun (WGS) entry which is preliminary data.</text>
</comment>
<keyword evidence="2" id="KW-1185">Reference proteome</keyword>
<dbReference type="AlphaFoldDB" id="A0AAD9ZFP3"/>
<reference evidence="1" key="1">
    <citation type="submission" date="2022-11" db="EMBL/GenBank/DDBJ databases">
        <title>Chromosomal genome sequence assembly and mating type (MAT) locus characterization of the leprose asexual lichenized fungus Lepraria neglecta (Nyl.) Erichsen.</title>
        <authorList>
            <person name="Allen J.L."/>
            <person name="Pfeffer B."/>
        </authorList>
    </citation>
    <scope>NUCLEOTIDE SEQUENCE</scope>
    <source>
        <strain evidence="1">Allen 5258</strain>
    </source>
</reference>
<gene>
    <name evidence="1" type="ORF">OEA41_000452</name>
</gene>
<evidence type="ECO:0000313" key="1">
    <source>
        <dbReference type="EMBL" id="KAK3178319.1"/>
    </source>
</evidence>
<evidence type="ECO:0000313" key="2">
    <source>
        <dbReference type="Proteomes" id="UP001276659"/>
    </source>
</evidence>
<sequence length="220" mass="24849">MGEGPLEKERSVKLSTYGIIFMGTPRQGGQGVSVGKIMLNVAKIQGHTRTAKVIVPKWSAVVPGTSDAAEFGISEDYRRMTKFPNAESTDFKKIARTVAAMIDKAGAKIQSNWECEAREKEATLGANSSFNIRGAPLVKSYVERHREMRMMEVSSASQDNYQQIRYQLDQVIEEVLDWFSKDGNTNWLLIYDNVDRDNSAEPDDPEAFDEFVRAFEIFYE</sequence>
<protein>
    <submittedName>
        <fullName evidence="1">Uncharacterized protein</fullName>
    </submittedName>
</protein>
<dbReference type="EMBL" id="JASNWA010000003">
    <property type="protein sequence ID" value="KAK3178319.1"/>
    <property type="molecule type" value="Genomic_DNA"/>
</dbReference>
<dbReference type="Proteomes" id="UP001276659">
    <property type="component" value="Unassembled WGS sequence"/>
</dbReference>